<reference evidence="2" key="1">
    <citation type="submission" date="2014-12" db="EMBL/GenBank/DDBJ databases">
        <title>Insight into the proteome of Arion vulgaris.</title>
        <authorList>
            <person name="Aradska J."/>
            <person name="Bulat T."/>
            <person name="Smidak R."/>
            <person name="Sarate P."/>
            <person name="Gangsoo J."/>
            <person name="Sialana F."/>
            <person name="Bilban M."/>
            <person name="Lubec G."/>
        </authorList>
    </citation>
    <scope>NUCLEOTIDE SEQUENCE</scope>
    <source>
        <tissue evidence="2">Skin</tissue>
    </source>
</reference>
<feature type="compositionally biased region" description="Basic and acidic residues" evidence="1">
    <location>
        <begin position="56"/>
        <end position="77"/>
    </location>
</feature>
<feature type="compositionally biased region" description="Polar residues" evidence="1">
    <location>
        <begin position="43"/>
        <end position="55"/>
    </location>
</feature>
<evidence type="ECO:0000313" key="2">
    <source>
        <dbReference type="EMBL" id="CEK55818.1"/>
    </source>
</evidence>
<gene>
    <name evidence="2" type="primary">ORF26120</name>
</gene>
<dbReference type="AlphaFoldDB" id="A0A0B6YHW9"/>
<dbReference type="EMBL" id="HACG01008953">
    <property type="protein sequence ID" value="CEK55818.1"/>
    <property type="molecule type" value="Transcribed_RNA"/>
</dbReference>
<protein>
    <submittedName>
        <fullName evidence="2">Uncharacterized protein</fullName>
    </submittedName>
</protein>
<proteinExistence type="predicted"/>
<evidence type="ECO:0000256" key="1">
    <source>
        <dbReference type="SAM" id="MobiDB-lite"/>
    </source>
</evidence>
<organism evidence="2">
    <name type="scientific">Arion vulgaris</name>
    <dbReference type="NCBI Taxonomy" id="1028688"/>
    <lineage>
        <taxon>Eukaryota</taxon>
        <taxon>Metazoa</taxon>
        <taxon>Spiralia</taxon>
        <taxon>Lophotrochozoa</taxon>
        <taxon>Mollusca</taxon>
        <taxon>Gastropoda</taxon>
        <taxon>Heterobranchia</taxon>
        <taxon>Euthyneura</taxon>
        <taxon>Panpulmonata</taxon>
        <taxon>Eupulmonata</taxon>
        <taxon>Stylommatophora</taxon>
        <taxon>Helicina</taxon>
        <taxon>Arionoidea</taxon>
        <taxon>Arionidae</taxon>
        <taxon>Arion</taxon>
    </lineage>
</organism>
<accession>A0A0B6YHW9</accession>
<sequence>IPALNSYSVPATVTATTGTDEISTIRKVSGNDRIGDKPVSKQPEASASLPAQQRGGTERKDKQERGKEMTRKEDINR</sequence>
<feature type="non-terminal residue" evidence="2">
    <location>
        <position position="1"/>
    </location>
</feature>
<feature type="compositionally biased region" description="Basic and acidic residues" evidence="1">
    <location>
        <begin position="29"/>
        <end position="39"/>
    </location>
</feature>
<feature type="non-terminal residue" evidence="2">
    <location>
        <position position="77"/>
    </location>
</feature>
<feature type="region of interest" description="Disordered" evidence="1">
    <location>
        <begin position="24"/>
        <end position="77"/>
    </location>
</feature>
<name>A0A0B6YHW9_9EUPU</name>